<evidence type="ECO:0000256" key="4">
    <source>
        <dbReference type="ARBA" id="ARBA00022598"/>
    </source>
</evidence>
<dbReference type="InterPro" id="IPR020751">
    <property type="entry name" value="aa-tRNA-synth_I_codon-bd_sub2"/>
</dbReference>
<dbReference type="GO" id="GO:0005524">
    <property type="term" value="F:ATP binding"/>
    <property type="evidence" value="ECO:0007669"/>
    <property type="project" value="UniProtKB-UniRule"/>
</dbReference>
<evidence type="ECO:0000256" key="6">
    <source>
        <dbReference type="ARBA" id="ARBA00022840"/>
    </source>
</evidence>
<dbReference type="GO" id="GO:0006430">
    <property type="term" value="P:lysyl-tRNA aminoacylation"/>
    <property type="evidence" value="ECO:0007669"/>
    <property type="project" value="UniProtKB-UniRule"/>
</dbReference>
<proteinExistence type="inferred from homology"/>
<keyword evidence="4 10" id="KW-0436">Ligase</keyword>
<dbReference type="InterPro" id="IPR001412">
    <property type="entry name" value="aa-tRNA-synth_I_CS"/>
</dbReference>
<dbReference type="EC" id="6.1.1.6" evidence="10"/>
<dbReference type="PANTHER" id="PTHR37940">
    <property type="entry name" value="LYSINE--TRNA LIGASE"/>
    <property type="match status" value="1"/>
</dbReference>
<dbReference type="PANTHER" id="PTHR37940:SF1">
    <property type="entry name" value="LYSINE--TRNA LIGASE"/>
    <property type="match status" value="1"/>
</dbReference>
<reference evidence="11 12" key="1">
    <citation type="submission" date="2020-11" db="EMBL/GenBank/DDBJ databases">
        <title>Treponema Peruensis nv. sp., first commensal Treponema isolated from human feces.</title>
        <authorList>
            <person name="Belkhou C."/>
            <person name="Raes J."/>
        </authorList>
    </citation>
    <scope>NUCLEOTIDE SEQUENCE [LARGE SCALE GENOMIC DNA]</scope>
    <source>
        <strain evidence="11 12">RCC2812</strain>
    </source>
</reference>
<dbReference type="NCBIfam" id="TIGR00467">
    <property type="entry name" value="lysS_arch"/>
    <property type="match status" value="1"/>
</dbReference>
<dbReference type="AlphaFoldDB" id="A0A7T3V4E4"/>
<evidence type="ECO:0000313" key="12">
    <source>
        <dbReference type="Proteomes" id="UP000595224"/>
    </source>
</evidence>
<keyword evidence="12" id="KW-1185">Reference proteome</keyword>
<gene>
    <name evidence="10" type="primary">lysS</name>
    <name evidence="11" type="ORF">IWA51_08915</name>
</gene>
<keyword evidence="3 10" id="KW-0963">Cytoplasm</keyword>
<evidence type="ECO:0000256" key="7">
    <source>
        <dbReference type="ARBA" id="ARBA00022917"/>
    </source>
</evidence>
<evidence type="ECO:0000256" key="3">
    <source>
        <dbReference type="ARBA" id="ARBA00022490"/>
    </source>
</evidence>
<accession>A0A7T3V4E4</accession>
<dbReference type="RefSeq" id="WP_198442148.1">
    <property type="nucleotide sequence ID" value="NZ_CBCSHE010000001.1"/>
</dbReference>
<evidence type="ECO:0000256" key="1">
    <source>
        <dbReference type="ARBA" id="ARBA00004496"/>
    </source>
</evidence>
<dbReference type="InterPro" id="IPR042078">
    <property type="entry name" value="Lys-tRNA-ligase_SC_fold"/>
</dbReference>
<comment type="caution">
    <text evidence="10">Lacks conserved residue(s) required for the propagation of feature annotation.</text>
</comment>
<comment type="subcellular location">
    <subcellularLocation>
        <location evidence="1 10">Cytoplasm</location>
    </subcellularLocation>
</comment>
<name>A0A7T3V4E4_9SPIR</name>
<dbReference type="Gene3D" id="3.40.50.620">
    <property type="entry name" value="HUPs"/>
    <property type="match status" value="2"/>
</dbReference>
<dbReference type="Gene3D" id="6.10.20.10">
    <property type="entry name" value="Lysine tRNA ligase, stem contact fold domain"/>
    <property type="match status" value="1"/>
</dbReference>
<dbReference type="SUPFAM" id="SSF48163">
    <property type="entry name" value="An anticodon-binding domain of class I aminoacyl-tRNA synthetases"/>
    <property type="match status" value="1"/>
</dbReference>
<dbReference type="InterPro" id="IPR008925">
    <property type="entry name" value="aa_tRNA-synth_I_cd-bd_sf"/>
</dbReference>
<organism evidence="11 12">
    <name type="scientific">Treponema peruense</name>
    <dbReference type="NCBI Taxonomy" id="2787628"/>
    <lineage>
        <taxon>Bacteria</taxon>
        <taxon>Pseudomonadati</taxon>
        <taxon>Spirochaetota</taxon>
        <taxon>Spirochaetia</taxon>
        <taxon>Spirochaetales</taxon>
        <taxon>Treponemataceae</taxon>
        <taxon>Treponema</taxon>
    </lineage>
</organism>
<feature type="short sequence motif" description="'KMSKS' region" evidence="10">
    <location>
        <begin position="299"/>
        <end position="303"/>
    </location>
</feature>
<feature type="short sequence motif" description="'HIGH' region" evidence="10">
    <location>
        <begin position="45"/>
        <end position="53"/>
    </location>
</feature>
<dbReference type="Pfam" id="PF01921">
    <property type="entry name" value="tRNA-synt_1f"/>
    <property type="match status" value="1"/>
</dbReference>
<dbReference type="SUPFAM" id="SSF52374">
    <property type="entry name" value="Nucleotidylyl transferase"/>
    <property type="match status" value="1"/>
</dbReference>
<protein>
    <recommendedName>
        <fullName evidence="10">Lysine--tRNA ligase</fullName>
        <ecNumber evidence="10">6.1.1.6</ecNumber>
    </recommendedName>
    <alternativeName>
        <fullName evidence="10">Lysyl-tRNA synthetase</fullName>
        <shortName evidence="10">LysRS</shortName>
    </alternativeName>
</protein>
<dbReference type="Gene3D" id="1.10.10.770">
    <property type="match status" value="1"/>
</dbReference>
<dbReference type="GO" id="GO:0005737">
    <property type="term" value="C:cytoplasm"/>
    <property type="evidence" value="ECO:0007669"/>
    <property type="project" value="UniProtKB-SubCell"/>
</dbReference>
<dbReference type="PROSITE" id="PS00178">
    <property type="entry name" value="AA_TRNA_LIGASE_I"/>
    <property type="match status" value="1"/>
</dbReference>
<evidence type="ECO:0000256" key="10">
    <source>
        <dbReference type="HAMAP-Rule" id="MF_00177"/>
    </source>
</evidence>
<comment type="catalytic activity">
    <reaction evidence="9 10">
        <text>tRNA(Lys) + L-lysine + ATP = L-lysyl-tRNA(Lys) + AMP + diphosphate</text>
        <dbReference type="Rhea" id="RHEA:20792"/>
        <dbReference type="Rhea" id="RHEA-COMP:9696"/>
        <dbReference type="Rhea" id="RHEA-COMP:9697"/>
        <dbReference type="ChEBI" id="CHEBI:30616"/>
        <dbReference type="ChEBI" id="CHEBI:32551"/>
        <dbReference type="ChEBI" id="CHEBI:33019"/>
        <dbReference type="ChEBI" id="CHEBI:78442"/>
        <dbReference type="ChEBI" id="CHEBI:78529"/>
        <dbReference type="ChEBI" id="CHEBI:456215"/>
        <dbReference type="EC" id="6.1.1.6"/>
    </reaction>
</comment>
<evidence type="ECO:0000256" key="5">
    <source>
        <dbReference type="ARBA" id="ARBA00022741"/>
    </source>
</evidence>
<dbReference type="KEGG" id="tper:IWA51_08915"/>
<sequence>MSNENSSGTNRSTNELCHWADQQAAKIIKEKGDLPLYTCASGITPSGTVHIGNFREIITVDLIVRALKDRGKNVRFIYSWDDYDVFRKVPANMPHPEELEKYLRYPITMVPDTFGRDENYARHHEVDIEKELPRVGIYPEFLYQASRYRANRYTEGMKKALQNRQLIKECLNEYRDEQHKMKAEDVYWPISAFCCKCNKDTTEILDYDGEYGVTYKCTSCGHEEHGDLRTSKEFKLGWRVDWPMRWNEEKVVFEPGGKDHISPGGSYDTAKLVSKKIYGWDAPVTFRYDFVNLKGIPGKMSSSKGKVISLVDALLVYQPEVLRYIFAGTRPNTEFAISFDLDVLKIYEDYDKTERIAWGIDKPKSEEFFLKEKRIYELSQIECGMPKVMPYQIGLRQLTTLLCIYEGNVDAVIDSLKDVKPEQRETLRRRCECAWFWVTECAPENFRFALTQGGTKATDLTAPEYGMLKTVYTDVLPVMDSITEDKELAQKIYDVATNAGQDSKLLFHALYHALIGKDQGPRLASFFRIIGRQKLENILKVYAE</sequence>
<evidence type="ECO:0000313" key="11">
    <source>
        <dbReference type="EMBL" id="QQA00388.1"/>
    </source>
</evidence>
<dbReference type="Proteomes" id="UP000595224">
    <property type="component" value="Chromosome"/>
</dbReference>
<keyword evidence="7 10" id="KW-0648">Protein biosynthesis</keyword>
<dbReference type="InterPro" id="IPR014729">
    <property type="entry name" value="Rossmann-like_a/b/a_fold"/>
</dbReference>
<keyword evidence="6 10" id="KW-0067">ATP-binding</keyword>
<dbReference type="InterPro" id="IPR002904">
    <property type="entry name" value="Lys-tRNA-ligase"/>
</dbReference>
<dbReference type="Gene3D" id="1.10.10.350">
    <property type="match status" value="1"/>
</dbReference>
<evidence type="ECO:0000256" key="8">
    <source>
        <dbReference type="ARBA" id="ARBA00023146"/>
    </source>
</evidence>
<comment type="similarity">
    <text evidence="2 10">Belongs to the class-I aminoacyl-tRNA synthetase family.</text>
</comment>
<dbReference type="GO" id="GO:0000049">
    <property type="term" value="F:tRNA binding"/>
    <property type="evidence" value="ECO:0007669"/>
    <property type="project" value="InterPro"/>
</dbReference>
<dbReference type="EMBL" id="CP064936">
    <property type="protein sequence ID" value="QQA00388.1"/>
    <property type="molecule type" value="Genomic_DNA"/>
</dbReference>
<evidence type="ECO:0000256" key="2">
    <source>
        <dbReference type="ARBA" id="ARBA00005594"/>
    </source>
</evidence>
<evidence type="ECO:0000256" key="9">
    <source>
        <dbReference type="ARBA" id="ARBA00048573"/>
    </source>
</evidence>
<dbReference type="GO" id="GO:0004824">
    <property type="term" value="F:lysine-tRNA ligase activity"/>
    <property type="evidence" value="ECO:0007669"/>
    <property type="project" value="UniProtKB-UniRule"/>
</dbReference>
<dbReference type="HAMAP" id="MF_00177">
    <property type="entry name" value="Lys_tRNA_synth_class1"/>
    <property type="match status" value="1"/>
</dbReference>
<keyword evidence="8 10" id="KW-0030">Aminoacyl-tRNA synthetase</keyword>
<keyword evidence="5 10" id="KW-0547">Nucleotide-binding</keyword>